<sequence>MGSAAIRKNFREEILGFSESGGLIKTVPGSQVTKPDKKDFLVHLPSLKDELAHMTLMFLKPQNS</sequence>
<accession>A0ABU4I4Q5</accession>
<reference evidence="1 2" key="1">
    <citation type="submission" date="2023-11" db="EMBL/GenBank/DDBJ databases">
        <title>Plant-associative lifestyle of Vibrio porteresiae and its evolutionary dynamics.</title>
        <authorList>
            <person name="Rameshkumar N."/>
            <person name="Kirti K."/>
        </authorList>
    </citation>
    <scope>NUCLEOTIDE SEQUENCE [LARGE SCALE GENOMIC DNA]</scope>
    <source>
        <strain evidence="1 2">MSSRF38</strain>
    </source>
</reference>
<comment type="caution">
    <text evidence="1">The sequence shown here is derived from an EMBL/GenBank/DDBJ whole genome shotgun (WGS) entry which is preliminary data.</text>
</comment>
<evidence type="ECO:0000313" key="2">
    <source>
        <dbReference type="Proteomes" id="UP001283366"/>
    </source>
</evidence>
<name>A0ABU4I4Q5_9VIBR</name>
<dbReference type="Proteomes" id="UP001283366">
    <property type="component" value="Unassembled WGS sequence"/>
</dbReference>
<organism evidence="1 2">
    <name type="scientific">Vibrio mangrovi</name>
    <dbReference type="NCBI Taxonomy" id="474394"/>
    <lineage>
        <taxon>Bacteria</taxon>
        <taxon>Pseudomonadati</taxon>
        <taxon>Pseudomonadota</taxon>
        <taxon>Gammaproteobacteria</taxon>
        <taxon>Vibrionales</taxon>
        <taxon>Vibrionaceae</taxon>
        <taxon>Vibrio</taxon>
    </lineage>
</organism>
<proteinExistence type="predicted"/>
<gene>
    <name evidence="1" type="ORF">SBX37_08175</name>
</gene>
<evidence type="ECO:0000313" key="1">
    <source>
        <dbReference type="EMBL" id="MDW6002834.1"/>
    </source>
</evidence>
<dbReference type="EMBL" id="JAWRCO010000001">
    <property type="protein sequence ID" value="MDW6002834.1"/>
    <property type="molecule type" value="Genomic_DNA"/>
</dbReference>
<dbReference type="RefSeq" id="WP_087482338.1">
    <property type="nucleotide sequence ID" value="NZ_AP024883.1"/>
</dbReference>
<protein>
    <submittedName>
        <fullName evidence="1">Uncharacterized protein</fullName>
    </submittedName>
</protein>
<keyword evidence="2" id="KW-1185">Reference proteome</keyword>